<dbReference type="RefSeq" id="WP_127945848.1">
    <property type="nucleotide sequence ID" value="NZ_RKLN01000001.1"/>
</dbReference>
<keyword evidence="2" id="KW-1185">Reference proteome</keyword>
<comment type="caution">
    <text evidence="1">The sequence shown here is derived from an EMBL/GenBank/DDBJ whole genome shotgun (WGS) entry which is preliminary data.</text>
</comment>
<dbReference type="Proteomes" id="UP000284333">
    <property type="component" value="Unassembled WGS sequence"/>
</dbReference>
<sequence>MVTLNPPDLHSDWIRHVEKAITSSVADSTKHTWESLCVAVGMSEKALFGRFKGKPPFKLVELVAIADELRIEAGSLLPPTFRTLSDVGKKSA</sequence>
<accession>A0A3S3B9X6</accession>
<name>A0A3S3B9X6_9NOCA</name>
<organism evidence="1 2">
    <name type="scientific">Rhodococcus spongiicola</name>
    <dbReference type="NCBI Taxonomy" id="2487352"/>
    <lineage>
        <taxon>Bacteria</taxon>
        <taxon>Bacillati</taxon>
        <taxon>Actinomycetota</taxon>
        <taxon>Actinomycetes</taxon>
        <taxon>Mycobacteriales</taxon>
        <taxon>Nocardiaceae</taxon>
        <taxon>Rhodococcus</taxon>
    </lineage>
</organism>
<proteinExistence type="predicted"/>
<dbReference type="AlphaFoldDB" id="A0A3S3B9X6"/>
<evidence type="ECO:0000313" key="1">
    <source>
        <dbReference type="EMBL" id="RVW06535.1"/>
    </source>
</evidence>
<dbReference type="EMBL" id="RKLN01000001">
    <property type="protein sequence ID" value="RVW06535.1"/>
    <property type="molecule type" value="Genomic_DNA"/>
</dbReference>
<reference evidence="1 2" key="1">
    <citation type="submission" date="2018-11" db="EMBL/GenBank/DDBJ databases">
        <title>Rhodococcus spongicola sp. nov. and Rhodococcus xishaensis sp. nov. from marine sponges.</title>
        <authorList>
            <person name="Li L."/>
            <person name="Lin H.W."/>
        </authorList>
    </citation>
    <scope>NUCLEOTIDE SEQUENCE [LARGE SCALE GENOMIC DNA]</scope>
    <source>
        <strain evidence="1 2">LHW50502</strain>
    </source>
</reference>
<dbReference type="OrthoDB" id="9848011at2"/>
<gene>
    <name evidence="1" type="ORF">EF834_03765</name>
</gene>
<protein>
    <submittedName>
        <fullName evidence="1">Uncharacterized protein</fullName>
    </submittedName>
</protein>
<evidence type="ECO:0000313" key="2">
    <source>
        <dbReference type="Proteomes" id="UP000284333"/>
    </source>
</evidence>